<evidence type="ECO:0000256" key="1">
    <source>
        <dbReference type="SAM" id="SignalP"/>
    </source>
</evidence>
<proteinExistence type="predicted"/>
<protein>
    <recommendedName>
        <fullName evidence="2">Ysc84 actin-binding domain-containing protein</fullName>
    </recommendedName>
</protein>
<dbReference type="CDD" id="cd11524">
    <property type="entry name" value="SYLF"/>
    <property type="match status" value="1"/>
</dbReference>
<evidence type="ECO:0000313" key="3">
    <source>
        <dbReference type="EMBL" id="TMI88784.1"/>
    </source>
</evidence>
<feature type="signal peptide" evidence="1">
    <location>
        <begin position="1"/>
        <end position="30"/>
    </location>
</feature>
<feature type="domain" description="Ysc84 actin-binding" evidence="2">
    <location>
        <begin position="100"/>
        <end position="184"/>
    </location>
</feature>
<comment type="caution">
    <text evidence="3">The sequence shown here is derived from an EMBL/GenBank/DDBJ whole genome shotgun (WGS) entry which is preliminary data.</text>
</comment>
<accession>A0A537JZ67</accession>
<evidence type="ECO:0000259" key="2">
    <source>
        <dbReference type="Pfam" id="PF04366"/>
    </source>
</evidence>
<dbReference type="EMBL" id="VBAK01000135">
    <property type="protein sequence ID" value="TMI88784.1"/>
    <property type="molecule type" value="Genomic_DNA"/>
</dbReference>
<dbReference type="Proteomes" id="UP000318509">
    <property type="component" value="Unassembled WGS sequence"/>
</dbReference>
<dbReference type="InterPro" id="IPR007461">
    <property type="entry name" value="Ysc84_actin-binding"/>
</dbReference>
<sequence length="189" mass="20264">MRTRRFSRAIIWAVCLSLFGSLILPSVSQAKTAHEIDTSVSAALDRFMTQVRGSRQFLRDAKGVLVLADVYQAGFGVGGEYGEGALRIGGKTVAYYNITAASIGFQFGAQKKDIILVFLQQKALTDFRAANGWQAGVDGAVVLVNMGGQASIDSTKFNQPIVGFVVGQKGLMYNLTLEGSKITKMAKSS</sequence>
<keyword evidence="1" id="KW-0732">Signal</keyword>
<reference evidence="3 4" key="1">
    <citation type="journal article" date="2019" name="Nat. Microbiol.">
        <title>Mediterranean grassland soil C-N compound turnover is dependent on rainfall and depth, and is mediated by genomically divergent microorganisms.</title>
        <authorList>
            <person name="Diamond S."/>
            <person name="Andeer P.F."/>
            <person name="Li Z."/>
            <person name="Crits-Christoph A."/>
            <person name="Burstein D."/>
            <person name="Anantharaman K."/>
            <person name="Lane K.R."/>
            <person name="Thomas B.C."/>
            <person name="Pan C."/>
            <person name="Northen T.R."/>
            <person name="Banfield J.F."/>
        </authorList>
    </citation>
    <scope>NUCLEOTIDE SEQUENCE [LARGE SCALE GENOMIC DNA]</scope>
    <source>
        <strain evidence="3">NP_3</strain>
    </source>
</reference>
<evidence type="ECO:0000313" key="4">
    <source>
        <dbReference type="Proteomes" id="UP000318509"/>
    </source>
</evidence>
<feature type="chain" id="PRO_5022042101" description="Ysc84 actin-binding domain-containing protein" evidence="1">
    <location>
        <begin position="31"/>
        <end position="189"/>
    </location>
</feature>
<dbReference type="Pfam" id="PF04366">
    <property type="entry name" value="Ysc84"/>
    <property type="match status" value="1"/>
</dbReference>
<dbReference type="AlphaFoldDB" id="A0A537JZ67"/>
<gene>
    <name evidence="3" type="ORF">E6H00_11575</name>
</gene>
<organism evidence="3 4">
    <name type="scientific">Candidatus Segetimicrobium genomatis</name>
    <dbReference type="NCBI Taxonomy" id="2569760"/>
    <lineage>
        <taxon>Bacteria</taxon>
        <taxon>Bacillati</taxon>
        <taxon>Candidatus Sysuimicrobiota</taxon>
        <taxon>Candidatus Sysuimicrobiia</taxon>
        <taxon>Candidatus Sysuimicrobiales</taxon>
        <taxon>Candidatus Segetimicrobiaceae</taxon>
        <taxon>Candidatus Segetimicrobium</taxon>
    </lineage>
</organism>
<name>A0A537JZ67_9BACT</name>